<evidence type="ECO:0000313" key="1">
    <source>
        <dbReference type="EMBL" id="CAG8852667.1"/>
    </source>
</evidence>
<evidence type="ECO:0000313" key="2">
    <source>
        <dbReference type="Proteomes" id="UP000789901"/>
    </source>
</evidence>
<sequence length="164" mass="19222">NGLELSSLSCKDSGMFNVDFMKFIFNNEKLLIFKDDKTVAVWDIFNSVREFIKFIPLEKDATADLVKQMTRIVIDPISENEPFSILYIKPNLMIINNLDPNWIELNPSEHIITNSMPYAYGIRENNEINKELLTELDDKKIKYYLEIEPWAVHSAEKRFDNNVK</sequence>
<gene>
    <name evidence="1" type="ORF">GMARGA_LOCUS41488</name>
</gene>
<keyword evidence="2" id="KW-1185">Reference proteome</keyword>
<feature type="non-terminal residue" evidence="1">
    <location>
        <position position="1"/>
    </location>
</feature>
<protein>
    <submittedName>
        <fullName evidence="1">30770_t:CDS:1</fullName>
    </submittedName>
</protein>
<name>A0ABN7XBX3_GIGMA</name>
<organism evidence="1 2">
    <name type="scientific">Gigaspora margarita</name>
    <dbReference type="NCBI Taxonomy" id="4874"/>
    <lineage>
        <taxon>Eukaryota</taxon>
        <taxon>Fungi</taxon>
        <taxon>Fungi incertae sedis</taxon>
        <taxon>Mucoromycota</taxon>
        <taxon>Glomeromycotina</taxon>
        <taxon>Glomeromycetes</taxon>
        <taxon>Diversisporales</taxon>
        <taxon>Gigasporaceae</taxon>
        <taxon>Gigaspora</taxon>
    </lineage>
</organism>
<accession>A0ABN7XBX3</accession>
<reference evidence="1 2" key="1">
    <citation type="submission" date="2021-06" db="EMBL/GenBank/DDBJ databases">
        <authorList>
            <person name="Kallberg Y."/>
            <person name="Tangrot J."/>
            <person name="Rosling A."/>
        </authorList>
    </citation>
    <scope>NUCLEOTIDE SEQUENCE [LARGE SCALE GENOMIC DNA]</scope>
    <source>
        <strain evidence="1 2">120-4 pot B 10/14</strain>
    </source>
</reference>
<dbReference type="Proteomes" id="UP000789901">
    <property type="component" value="Unassembled WGS sequence"/>
</dbReference>
<comment type="caution">
    <text evidence="1">The sequence shown here is derived from an EMBL/GenBank/DDBJ whole genome shotgun (WGS) entry which is preliminary data.</text>
</comment>
<proteinExistence type="predicted"/>
<dbReference type="EMBL" id="CAJVQB010114916">
    <property type="protein sequence ID" value="CAG8852667.1"/>
    <property type="molecule type" value="Genomic_DNA"/>
</dbReference>